<feature type="chain" id="PRO_5045943004" evidence="2">
    <location>
        <begin position="22"/>
        <end position="300"/>
    </location>
</feature>
<reference evidence="4" key="1">
    <citation type="journal article" date="2019" name="Int. J. Syst. Evol. Microbiol.">
        <title>The Global Catalogue of Microorganisms (GCM) 10K type strain sequencing project: providing services to taxonomists for standard genome sequencing and annotation.</title>
        <authorList>
            <consortium name="The Broad Institute Genomics Platform"/>
            <consortium name="The Broad Institute Genome Sequencing Center for Infectious Disease"/>
            <person name="Wu L."/>
            <person name="Ma J."/>
        </authorList>
    </citation>
    <scope>NUCLEOTIDE SEQUENCE [LARGE SCALE GENOMIC DNA]</scope>
    <source>
        <strain evidence="4">JCM 13004</strain>
    </source>
</reference>
<keyword evidence="4" id="KW-1185">Reference proteome</keyword>
<organism evidence="3 4">
    <name type="scientific">Kitasatospora nipponensis</name>
    <dbReference type="NCBI Taxonomy" id="258049"/>
    <lineage>
        <taxon>Bacteria</taxon>
        <taxon>Bacillati</taxon>
        <taxon>Actinomycetota</taxon>
        <taxon>Actinomycetes</taxon>
        <taxon>Kitasatosporales</taxon>
        <taxon>Streptomycetaceae</taxon>
        <taxon>Kitasatospora</taxon>
    </lineage>
</organism>
<evidence type="ECO:0000313" key="3">
    <source>
        <dbReference type="EMBL" id="GAA1255407.1"/>
    </source>
</evidence>
<feature type="compositionally biased region" description="Low complexity" evidence="1">
    <location>
        <begin position="244"/>
        <end position="263"/>
    </location>
</feature>
<keyword evidence="3" id="KW-0449">Lipoprotein</keyword>
<dbReference type="Gene3D" id="2.50.20.20">
    <property type="match status" value="1"/>
</dbReference>
<dbReference type="Proteomes" id="UP001500037">
    <property type="component" value="Unassembled WGS sequence"/>
</dbReference>
<name>A0ABP4HEX0_9ACTN</name>
<comment type="caution">
    <text evidence="3">The sequence shown here is derived from an EMBL/GenBank/DDBJ whole genome shotgun (WGS) entry which is preliminary data.</text>
</comment>
<feature type="signal peptide" evidence="2">
    <location>
        <begin position="1"/>
        <end position="21"/>
    </location>
</feature>
<dbReference type="InterPro" id="IPR029046">
    <property type="entry name" value="LolA/LolB/LppX"/>
</dbReference>
<evidence type="ECO:0000256" key="2">
    <source>
        <dbReference type="SAM" id="SignalP"/>
    </source>
</evidence>
<evidence type="ECO:0000256" key="1">
    <source>
        <dbReference type="SAM" id="MobiDB-lite"/>
    </source>
</evidence>
<dbReference type="PROSITE" id="PS51257">
    <property type="entry name" value="PROKAR_LIPOPROTEIN"/>
    <property type="match status" value="1"/>
</dbReference>
<protein>
    <submittedName>
        <fullName evidence="3">Lipoprotein</fullName>
    </submittedName>
</protein>
<accession>A0ABP4HEX0</accession>
<proteinExistence type="predicted"/>
<keyword evidence="2" id="KW-0732">Signal</keyword>
<sequence length="300" mass="29128">MRIMRFTSAIAVSGLLVTALAGCGSSAKSTASAVPGAGAPAPVASGGGTGAAGGLGVKAELLATAAVMQKLGSAKVTVSSAEAGGDNGTGVYAWGDKPALDLTSSNSGKPMRIRVVDGVAYLGVGDAQAAELGGKHWAKLDSSGPAAGPGSSLQALSLLLDPALQLAAAAQSGKLSAVGAQSLNGTATQHYRSVMPADSLVAGIPNLKDDQRAALLDALKQDGSTVTSDFWVDAKHQLVQQQEAGSDGASAGASASASPDGSGTTITTYSDLGTKVSVSAPAASDQASAADALKLLALIG</sequence>
<feature type="region of interest" description="Disordered" evidence="1">
    <location>
        <begin position="241"/>
        <end position="263"/>
    </location>
</feature>
<gene>
    <name evidence="3" type="ORF">GCM10009665_52430</name>
</gene>
<evidence type="ECO:0000313" key="4">
    <source>
        <dbReference type="Proteomes" id="UP001500037"/>
    </source>
</evidence>
<dbReference type="EMBL" id="BAAALF010000114">
    <property type="protein sequence ID" value="GAA1255407.1"/>
    <property type="molecule type" value="Genomic_DNA"/>
</dbReference>
<dbReference type="SUPFAM" id="SSF89392">
    <property type="entry name" value="Prokaryotic lipoproteins and lipoprotein localization factors"/>
    <property type="match status" value="1"/>
</dbReference>